<evidence type="ECO:0000313" key="4">
    <source>
        <dbReference type="Proteomes" id="UP001597502"/>
    </source>
</evidence>
<dbReference type="Gene3D" id="2.130.10.10">
    <property type="entry name" value="YVTN repeat-like/Quinoprotein amine dehydrogenase"/>
    <property type="match status" value="1"/>
</dbReference>
<dbReference type="Proteomes" id="UP001597502">
    <property type="component" value="Unassembled WGS sequence"/>
</dbReference>
<dbReference type="Pfam" id="PF15902">
    <property type="entry name" value="Sortilin-Vps10"/>
    <property type="match status" value="1"/>
</dbReference>
<keyword evidence="4" id="KW-1185">Reference proteome</keyword>
<protein>
    <submittedName>
        <fullName evidence="3">WD40/YVTN/BNR-like repeat-containing protein</fullName>
    </submittedName>
</protein>
<evidence type="ECO:0000256" key="1">
    <source>
        <dbReference type="ARBA" id="ARBA00022737"/>
    </source>
</evidence>
<name>A0ABW5V1W2_9BACI</name>
<keyword evidence="1" id="KW-0677">Repeat</keyword>
<dbReference type="SUPFAM" id="SSF50939">
    <property type="entry name" value="Sialidases"/>
    <property type="match status" value="1"/>
</dbReference>
<gene>
    <name evidence="3" type="ORF">ACFSUO_03105</name>
</gene>
<dbReference type="RefSeq" id="WP_382390995.1">
    <property type="nucleotide sequence ID" value="NZ_JBHUNA010000005.1"/>
</dbReference>
<proteinExistence type="predicted"/>
<feature type="domain" description="Sortilin N-terminal" evidence="2">
    <location>
        <begin position="188"/>
        <end position="306"/>
    </location>
</feature>
<dbReference type="InterPro" id="IPR036278">
    <property type="entry name" value="Sialidase_sf"/>
</dbReference>
<dbReference type="Pfam" id="PF02012">
    <property type="entry name" value="BNR"/>
    <property type="match status" value="1"/>
</dbReference>
<sequence length="319" mass="36260">MKNLVFGASGLMMIGLIIATIFYQTSTQITPPQRPQTIEWEHNGESKNKSEQQQSDKEQPLYAEDAIDYSLQNDQLSITFDKGNNWITVPIEKDKLFDGEYRGNKQELIENSYILTEDRTAFLYAEGSDWNDKEILLTYSLDQGETWQEAVVTEHFPAMRFRKIAFLNENFGYVIISGGRTMSQEYSSVFLTYDGGKTWEETNNSDVTRLISDGGFTDENTGFLSFGTINPQAPDVYVTQDAGNTWNKAKFNVPEEYDKVFVSAEMPFKEGDHLAVLLNQGPNGDYEGGKVKGKFISTDNGKTWEFSMEVKPNETEEPY</sequence>
<reference evidence="4" key="1">
    <citation type="journal article" date="2019" name="Int. J. Syst. Evol. Microbiol.">
        <title>The Global Catalogue of Microorganisms (GCM) 10K type strain sequencing project: providing services to taxonomists for standard genome sequencing and annotation.</title>
        <authorList>
            <consortium name="The Broad Institute Genomics Platform"/>
            <consortium name="The Broad Institute Genome Sequencing Center for Infectious Disease"/>
            <person name="Wu L."/>
            <person name="Ma J."/>
        </authorList>
    </citation>
    <scope>NUCLEOTIDE SEQUENCE [LARGE SCALE GENOMIC DNA]</scope>
    <source>
        <strain evidence="4">TISTR 1535</strain>
    </source>
</reference>
<evidence type="ECO:0000313" key="3">
    <source>
        <dbReference type="EMBL" id="MFD2759972.1"/>
    </source>
</evidence>
<organism evidence="3 4">
    <name type="scientific">Lentibacillus juripiscarius</name>
    <dbReference type="NCBI Taxonomy" id="257446"/>
    <lineage>
        <taxon>Bacteria</taxon>
        <taxon>Bacillati</taxon>
        <taxon>Bacillota</taxon>
        <taxon>Bacilli</taxon>
        <taxon>Bacillales</taxon>
        <taxon>Bacillaceae</taxon>
        <taxon>Lentibacillus</taxon>
    </lineage>
</organism>
<evidence type="ECO:0000259" key="2">
    <source>
        <dbReference type="Pfam" id="PF15902"/>
    </source>
</evidence>
<dbReference type="EMBL" id="JBHUNA010000005">
    <property type="protein sequence ID" value="MFD2759972.1"/>
    <property type="molecule type" value="Genomic_DNA"/>
</dbReference>
<dbReference type="InterPro" id="IPR031778">
    <property type="entry name" value="Sortilin_N"/>
</dbReference>
<dbReference type="InterPro" id="IPR002860">
    <property type="entry name" value="BNR_rpt"/>
</dbReference>
<accession>A0ABW5V1W2</accession>
<dbReference type="CDD" id="cd15482">
    <property type="entry name" value="Sialidase_non-viral"/>
    <property type="match status" value="1"/>
</dbReference>
<comment type="caution">
    <text evidence="3">The sequence shown here is derived from an EMBL/GenBank/DDBJ whole genome shotgun (WGS) entry which is preliminary data.</text>
</comment>
<dbReference type="InterPro" id="IPR015943">
    <property type="entry name" value="WD40/YVTN_repeat-like_dom_sf"/>
</dbReference>